<proteinExistence type="predicted"/>
<dbReference type="Proteomes" id="UP000256520">
    <property type="component" value="Unassembled WGS sequence"/>
</dbReference>
<dbReference type="OrthoDB" id="2079158at2"/>
<evidence type="ECO:0000313" key="1">
    <source>
        <dbReference type="EMBL" id="RDW18769.1"/>
    </source>
</evidence>
<organism evidence="1 2">
    <name type="scientific">Oceanobacillus chungangensis</name>
    <dbReference type="NCBI Taxonomy" id="1229152"/>
    <lineage>
        <taxon>Bacteria</taxon>
        <taxon>Bacillati</taxon>
        <taxon>Bacillota</taxon>
        <taxon>Bacilli</taxon>
        <taxon>Bacillales</taxon>
        <taxon>Bacillaceae</taxon>
        <taxon>Oceanobacillus</taxon>
    </lineage>
</organism>
<sequence length="286" mass="34255">MSKQIFYDITTYNSSLNSLSKLTEQNVNDIENFIMINGEDYFANHFLEEFDVNDFQLLEKDLWLVSLHVTTNNDNCNSIKKHGLLNLQQTISLDTPFNQFLEEHKIKIDLEQKTVQHKEDVYDISKEYSGFSDDEKERALDFIIYKLFEDYQINGFFSNDNVLDYGGYVNRRPEFLYNLGEFLNLPDLEYDWAKNNKCYVVKFAAPINDYTDWTFMNKSEYKYLDKEEIEIRKRKRMINESLTNIHYGFFDKTLTESYSYIHPNKRIPYSNIIEVYTDEEYLKSNE</sequence>
<dbReference type="AlphaFoldDB" id="A0A3D8PUE1"/>
<evidence type="ECO:0000313" key="2">
    <source>
        <dbReference type="Proteomes" id="UP000256520"/>
    </source>
</evidence>
<keyword evidence="2" id="KW-1185">Reference proteome</keyword>
<accession>A0A3D8PUE1</accession>
<dbReference type="EMBL" id="PIOD01000009">
    <property type="protein sequence ID" value="RDW18769.1"/>
    <property type="molecule type" value="Genomic_DNA"/>
</dbReference>
<comment type="caution">
    <text evidence="1">The sequence shown here is derived from an EMBL/GenBank/DDBJ whole genome shotgun (WGS) entry which is preliminary data.</text>
</comment>
<protein>
    <submittedName>
        <fullName evidence="1">Uncharacterized protein</fullName>
    </submittedName>
</protein>
<name>A0A3D8PUE1_9BACI</name>
<reference evidence="2" key="1">
    <citation type="submission" date="2017-11" db="EMBL/GenBank/DDBJ databases">
        <authorList>
            <person name="Zhu W."/>
        </authorList>
    </citation>
    <scope>NUCLEOTIDE SEQUENCE [LARGE SCALE GENOMIC DNA]</scope>
    <source>
        <strain evidence="2">CAU 1051</strain>
    </source>
</reference>
<gene>
    <name evidence="1" type="ORF">CWR45_09245</name>
</gene>
<dbReference type="RefSeq" id="WP_115749596.1">
    <property type="nucleotide sequence ID" value="NZ_PIOD01000009.1"/>
</dbReference>